<dbReference type="STRING" id="644352.J8QRT4"/>
<accession>J8QRT4</accession>
<name>J8QRT4_GAET3</name>
<evidence type="ECO:0000313" key="3">
    <source>
        <dbReference type="Proteomes" id="UP000006039"/>
    </source>
</evidence>
<sequence>KSNHTFFETLKKRFYFVKKITDANQNLSLPFRLNGDSVKLLKNVLNNFQCYSASNFALDALLDNGLTFIARKLFGRYGIKGFSLLDSFAGAKLSFSKLFKKFRYYFKQSFINVLICLTTKTTATKYRTLRIIVFKKGQINKVPIIALLKIDNLLQRERVANIYIKQKKGNVRFGGRFIKIESVAAAFVTRFTLFFGEGFFAAAIKARRKVTGKTFAGILKGCKRKRAR</sequence>
<dbReference type="RefSeq" id="XP_009228001.1">
    <property type="nucleotide sequence ID" value="XM_009229737.1"/>
</dbReference>
<evidence type="ECO:0000313" key="1">
    <source>
        <dbReference type="EMBL" id="EJT70823.1"/>
    </source>
</evidence>
<dbReference type="Proteomes" id="UP000006039">
    <property type="component" value="Unassembled WGS sequence"/>
</dbReference>
<dbReference type="GeneID" id="20352304"/>
<organism evidence="1">
    <name type="scientific">Gaeumannomyces tritici (strain R3-111a-1)</name>
    <name type="common">Wheat and barley take-all root rot fungus</name>
    <name type="synonym">Gaeumannomyces graminis var. tritici</name>
    <dbReference type="NCBI Taxonomy" id="644352"/>
    <lineage>
        <taxon>Eukaryota</taxon>
        <taxon>Fungi</taxon>
        <taxon>Dikarya</taxon>
        <taxon>Ascomycota</taxon>
        <taxon>Pezizomycotina</taxon>
        <taxon>Sordariomycetes</taxon>
        <taxon>Sordariomycetidae</taxon>
        <taxon>Magnaporthales</taxon>
        <taxon>Magnaporthaceae</taxon>
        <taxon>Gaeumannomyces</taxon>
    </lineage>
</organism>
<gene>
    <name evidence="2" type="primary">20352304</name>
    <name evidence="1" type="ORF">GGTG_11846</name>
</gene>
<dbReference type="EnsemblFungi" id="EJT70823">
    <property type="protein sequence ID" value="EJT70823"/>
    <property type="gene ID" value="GGTG_11846"/>
</dbReference>
<reference evidence="1" key="2">
    <citation type="submission" date="2010-07" db="EMBL/GenBank/DDBJ databases">
        <authorList>
            <consortium name="The Broad Institute Genome Sequencing Platform"/>
            <consortium name="Broad Institute Genome Sequencing Center for Infectious Disease"/>
            <person name="Ma L.-J."/>
            <person name="Dead R."/>
            <person name="Young S."/>
            <person name="Zeng Q."/>
            <person name="Koehrsen M."/>
            <person name="Alvarado L."/>
            <person name="Berlin A."/>
            <person name="Chapman S.B."/>
            <person name="Chen Z."/>
            <person name="Freedman E."/>
            <person name="Gellesch M."/>
            <person name="Goldberg J."/>
            <person name="Griggs A."/>
            <person name="Gujja S."/>
            <person name="Heilman E.R."/>
            <person name="Heiman D."/>
            <person name="Hepburn T."/>
            <person name="Howarth C."/>
            <person name="Jen D."/>
            <person name="Larson L."/>
            <person name="Mehta T."/>
            <person name="Neiman D."/>
            <person name="Pearson M."/>
            <person name="Roberts A."/>
            <person name="Saif S."/>
            <person name="Shea T."/>
            <person name="Shenoy N."/>
            <person name="Sisk P."/>
            <person name="Stolte C."/>
            <person name="Sykes S."/>
            <person name="Walk T."/>
            <person name="White J."/>
            <person name="Yandava C."/>
            <person name="Haas B."/>
            <person name="Nusbaum C."/>
            <person name="Birren B."/>
        </authorList>
    </citation>
    <scope>NUCLEOTIDE SEQUENCE</scope>
    <source>
        <strain evidence="1">R3-111a-1</strain>
    </source>
</reference>
<keyword evidence="3" id="KW-1185">Reference proteome</keyword>
<protein>
    <submittedName>
        <fullName evidence="1 2">Uncharacterized protein</fullName>
    </submittedName>
</protein>
<reference evidence="2" key="5">
    <citation type="submission" date="2018-04" db="UniProtKB">
        <authorList>
            <consortium name="EnsemblFungi"/>
        </authorList>
    </citation>
    <scope>IDENTIFICATION</scope>
    <source>
        <strain evidence="2">R3-111a-1</strain>
    </source>
</reference>
<proteinExistence type="predicted"/>
<reference evidence="3" key="1">
    <citation type="submission" date="2010-07" db="EMBL/GenBank/DDBJ databases">
        <title>The genome sequence of Gaeumannomyces graminis var. tritici strain R3-111a-1.</title>
        <authorList>
            <consortium name="The Broad Institute Genome Sequencing Platform"/>
            <person name="Ma L.-J."/>
            <person name="Dead R."/>
            <person name="Young S."/>
            <person name="Zeng Q."/>
            <person name="Koehrsen M."/>
            <person name="Alvarado L."/>
            <person name="Berlin A."/>
            <person name="Chapman S.B."/>
            <person name="Chen Z."/>
            <person name="Freedman E."/>
            <person name="Gellesch M."/>
            <person name="Goldberg J."/>
            <person name="Griggs A."/>
            <person name="Gujja S."/>
            <person name="Heilman E.R."/>
            <person name="Heiman D."/>
            <person name="Hepburn T."/>
            <person name="Howarth C."/>
            <person name="Jen D."/>
            <person name="Larson L."/>
            <person name="Mehta T."/>
            <person name="Neiman D."/>
            <person name="Pearson M."/>
            <person name="Roberts A."/>
            <person name="Saif S."/>
            <person name="Shea T."/>
            <person name="Shenoy N."/>
            <person name="Sisk P."/>
            <person name="Stolte C."/>
            <person name="Sykes S."/>
            <person name="Walk T."/>
            <person name="White J."/>
            <person name="Yandava C."/>
            <person name="Haas B."/>
            <person name="Nusbaum C."/>
            <person name="Birren B."/>
        </authorList>
    </citation>
    <scope>NUCLEOTIDE SEQUENCE [LARGE SCALE GENOMIC DNA]</scope>
    <source>
        <strain evidence="3">R3-111a-1</strain>
    </source>
</reference>
<dbReference type="AlphaFoldDB" id="J8QRT4"/>
<dbReference type="EMBL" id="GL385401">
    <property type="protein sequence ID" value="EJT70823.1"/>
    <property type="molecule type" value="Genomic_DNA"/>
</dbReference>
<reference evidence="2" key="4">
    <citation type="journal article" date="2015" name="G3 (Bethesda)">
        <title>Genome sequences of three phytopathogenic species of the Magnaporthaceae family of fungi.</title>
        <authorList>
            <person name="Okagaki L.H."/>
            <person name="Nunes C.C."/>
            <person name="Sailsbery J."/>
            <person name="Clay B."/>
            <person name="Brown D."/>
            <person name="John T."/>
            <person name="Oh Y."/>
            <person name="Young N."/>
            <person name="Fitzgerald M."/>
            <person name="Haas B.J."/>
            <person name="Zeng Q."/>
            <person name="Young S."/>
            <person name="Adiconis X."/>
            <person name="Fan L."/>
            <person name="Levin J.Z."/>
            <person name="Mitchell T.K."/>
            <person name="Okubara P.A."/>
            <person name="Farman M.L."/>
            <person name="Kohn L.M."/>
            <person name="Birren B."/>
            <person name="Ma L.-J."/>
            <person name="Dean R.A."/>
        </authorList>
    </citation>
    <scope>NUCLEOTIDE SEQUENCE</scope>
    <source>
        <strain evidence="2">R3-111a-1</strain>
    </source>
</reference>
<dbReference type="VEuPathDB" id="FungiDB:GGTG_11846"/>
<reference evidence="1" key="3">
    <citation type="submission" date="2010-09" db="EMBL/GenBank/DDBJ databases">
        <title>Annotation of Gaeumannomyces graminis var. tritici R3-111a-1.</title>
        <authorList>
            <consortium name="The Broad Institute Genome Sequencing Platform"/>
            <person name="Ma L.-J."/>
            <person name="Dead R."/>
            <person name="Young S.K."/>
            <person name="Zeng Q."/>
            <person name="Gargeya S."/>
            <person name="Fitzgerald M."/>
            <person name="Haas B."/>
            <person name="Abouelleil A."/>
            <person name="Alvarado L."/>
            <person name="Arachchi H.M."/>
            <person name="Berlin A."/>
            <person name="Brown A."/>
            <person name="Chapman S.B."/>
            <person name="Chen Z."/>
            <person name="Dunbar C."/>
            <person name="Freedman E."/>
            <person name="Gearin G."/>
            <person name="Gellesch M."/>
            <person name="Goldberg J."/>
            <person name="Griggs A."/>
            <person name="Gujja S."/>
            <person name="Heiman D."/>
            <person name="Howarth C."/>
            <person name="Larson L."/>
            <person name="Lui A."/>
            <person name="MacDonald P.J.P."/>
            <person name="Mehta T."/>
            <person name="Montmayeur A."/>
            <person name="Murphy C."/>
            <person name="Neiman D."/>
            <person name="Pearson M."/>
            <person name="Priest M."/>
            <person name="Roberts A."/>
            <person name="Saif S."/>
            <person name="Shea T."/>
            <person name="Shenoy N."/>
            <person name="Sisk P."/>
            <person name="Stolte C."/>
            <person name="Sykes S."/>
            <person name="Yandava C."/>
            <person name="Wortman J."/>
            <person name="Nusbaum C."/>
            <person name="Birren B."/>
        </authorList>
    </citation>
    <scope>NUCLEOTIDE SEQUENCE</scope>
    <source>
        <strain evidence="1">R3-111a-1</strain>
    </source>
</reference>
<evidence type="ECO:0000313" key="2">
    <source>
        <dbReference type="EnsemblFungi" id="EJT70823"/>
    </source>
</evidence>
<feature type="non-terminal residue" evidence="1">
    <location>
        <position position="1"/>
    </location>
</feature>